<evidence type="ECO:0000313" key="3">
    <source>
        <dbReference type="Proteomes" id="UP001500469"/>
    </source>
</evidence>
<feature type="region of interest" description="Disordered" evidence="1">
    <location>
        <begin position="1"/>
        <end position="38"/>
    </location>
</feature>
<gene>
    <name evidence="2" type="ORF">GCM10009119_27750</name>
</gene>
<dbReference type="EMBL" id="BAAAFI010000034">
    <property type="protein sequence ID" value="GAA0879806.1"/>
    <property type="molecule type" value="Genomic_DNA"/>
</dbReference>
<comment type="caution">
    <text evidence="2">The sequence shown here is derived from an EMBL/GenBank/DDBJ whole genome shotgun (WGS) entry which is preliminary data.</text>
</comment>
<evidence type="ECO:0000256" key="1">
    <source>
        <dbReference type="SAM" id="MobiDB-lite"/>
    </source>
</evidence>
<dbReference type="Proteomes" id="UP001500469">
    <property type="component" value="Unassembled WGS sequence"/>
</dbReference>
<keyword evidence="3" id="KW-1185">Reference proteome</keyword>
<accession>A0ABP3YEG9</accession>
<proteinExistence type="predicted"/>
<name>A0ABP3YEG9_9BACT</name>
<feature type="compositionally biased region" description="Basic and acidic residues" evidence="1">
    <location>
        <begin position="19"/>
        <end position="38"/>
    </location>
</feature>
<evidence type="ECO:0000313" key="2">
    <source>
        <dbReference type="EMBL" id="GAA0879806.1"/>
    </source>
</evidence>
<protein>
    <submittedName>
        <fullName evidence="2">Uncharacterized protein</fullName>
    </submittedName>
</protein>
<organism evidence="2 3">
    <name type="scientific">Algoriphagus jejuensis</name>
    <dbReference type="NCBI Taxonomy" id="419934"/>
    <lineage>
        <taxon>Bacteria</taxon>
        <taxon>Pseudomonadati</taxon>
        <taxon>Bacteroidota</taxon>
        <taxon>Cytophagia</taxon>
        <taxon>Cytophagales</taxon>
        <taxon>Cyclobacteriaceae</taxon>
        <taxon>Algoriphagus</taxon>
    </lineage>
</organism>
<sequence>MYLAGPRSDVSALTSFPCDRQDSTNSTEKKDSYGYSDKELNLSGTHVNNFAFNEI</sequence>
<reference evidence="3" key="1">
    <citation type="journal article" date="2019" name="Int. J. Syst. Evol. Microbiol.">
        <title>The Global Catalogue of Microorganisms (GCM) 10K type strain sequencing project: providing services to taxonomists for standard genome sequencing and annotation.</title>
        <authorList>
            <consortium name="The Broad Institute Genomics Platform"/>
            <consortium name="The Broad Institute Genome Sequencing Center for Infectious Disease"/>
            <person name="Wu L."/>
            <person name="Ma J."/>
        </authorList>
    </citation>
    <scope>NUCLEOTIDE SEQUENCE [LARGE SCALE GENOMIC DNA]</scope>
    <source>
        <strain evidence="3">JCM 16112</strain>
    </source>
</reference>